<evidence type="ECO:0008006" key="5">
    <source>
        <dbReference type="Google" id="ProtNLM"/>
    </source>
</evidence>
<accession>S8A4B6</accession>
<evidence type="ECO:0000256" key="2">
    <source>
        <dbReference type="SAM" id="SignalP"/>
    </source>
</evidence>
<feature type="compositionally biased region" description="Low complexity" evidence="1">
    <location>
        <begin position="329"/>
        <end position="365"/>
    </location>
</feature>
<organism evidence="3 4">
    <name type="scientific">Dactylellina haptotyla (strain CBS 200.50)</name>
    <name type="common">Nematode-trapping fungus</name>
    <name type="synonym">Monacrosporium haptotylum</name>
    <dbReference type="NCBI Taxonomy" id="1284197"/>
    <lineage>
        <taxon>Eukaryota</taxon>
        <taxon>Fungi</taxon>
        <taxon>Dikarya</taxon>
        <taxon>Ascomycota</taxon>
        <taxon>Pezizomycotina</taxon>
        <taxon>Orbiliomycetes</taxon>
        <taxon>Orbiliales</taxon>
        <taxon>Orbiliaceae</taxon>
        <taxon>Dactylellina</taxon>
    </lineage>
</organism>
<dbReference type="OMA" id="PYCACYP"/>
<gene>
    <name evidence="3" type="ORF">H072_10579</name>
</gene>
<reference evidence="4" key="2">
    <citation type="submission" date="2013-04" db="EMBL/GenBank/DDBJ databases">
        <title>Genomic mechanisms accounting for the adaptation to parasitism in nematode-trapping fungi.</title>
        <authorList>
            <person name="Ahren D.G."/>
        </authorList>
    </citation>
    <scope>NUCLEOTIDE SEQUENCE [LARGE SCALE GENOMIC DNA]</scope>
    <source>
        <strain evidence="4">CBS 200.50</strain>
    </source>
</reference>
<evidence type="ECO:0000313" key="4">
    <source>
        <dbReference type="Proteomes" id="UP000015100"/>
    </source>
</evidence>
<feature type="chain" id="PRO_5004547722" description="Extracellular membrane protein CFEM domain-containing protein" evidence="2">
    <location>
        <begin position="20"/>
        <end position="388"/>
    </location>
</feature>
<dbReference type="OrthoDB" id="4153189at2759"/>
<keyword evidence="2" id="KW-0732">Signal</keyword>
<dbReference type="EMBL" id="AQGS01001000">
    <property type="protein sequence ID" value="EPS35956.1"/>
    <property type="molecule type" value="Genomic_DNA"/>
</dbReference>
<feature type="region of interest" description="Disordered" evidence="1">
    <location>
        <begin position="313"/>
        <end position="367"/>
    </location>
</feature>
<sequence>MDRIIAVSVLLSLSMLARASSDFVQQPLKSLPATITAAPDLKYARGLYPRQQAGQYACQWVSTVFKQCSDAGYFKVGGISGLPYCACYPETFYNPNEVDGYISQCYNYAGTDAAFASQFTPFIGLCRSAGDIRGTISQEYTACSYASSVQSACSAQGFNKAAGPSQLAICACYSSTIYHPELFDGLYSTCFSYAQQADTSLASAIWPYQGFCSKAGDVRQEITSGNSLCSSIGNVIRSCSQWNQFITGDPVEQASFFCYDANTNYIGSSRDRSAQQCYTFATEFWPAMVNTVSSLQFLCSQVGDVRALYPGGNSGGGGGGSGGSGDDGGVPSPQPTTSITSPTSTRSSGGSNSNPGSGSDGPNTPDAAPKVHLHPHCYTNCIAKWPLC</sequence>
<name>S8A4B6_DACHA</name>
<feature type="signal peptide" evidence="2">
    <location>
        <begin position="1"/>
        <end position="19"/>
    </location>
</feature>
<keyword evidence="4" id="KW-1185">Reference proteome</keyword>
<reference evidence="3 4" key="1">
    <citation type="journal article" date="2013" name="PLoS Genet.">
        <title>Genomic mechanisms accounting for the adaptation to parasitism in nematode-trapping fungi.</title>
        <authorList>
            <person name="Meerupati T."/>
            <person name="Andersson K.M."/>
            <person name="Friman E."/>
            <person name="Kumar D."/>
            <person name="Tunlid A."/>
            <person name="Ahren D."/>
        </authorList>
    </citation>
    <scope>NUCLEOTIDE SEQUENCE [LARGE SCALE GENOMIC DNA]</scope>
    <source>
        <strain evidence="3 4">CBS 200.50</strain>
    </source>
</reference>
<dbReference type="HOGENOM" id="CLU_711772_0_0_1"/>
<evidence type="ECO:0000256" key="1">
    <source>
        <dbReference type="SAM" id="MobiDB-lite"/>
    </source>
</evidence>
<comment type="caution">
    <text evidence="3">The sequence shown here is derived from an EMBL/GenBank/DDBJ whole genome shotgun (WGS) entry which is preliminary data.</text>
</comment>
<dbReference type="Proteomes" id="UP000015100">
    <property type="component" value="Unassembled WGS sequence"/>
</dbReference>
<evidence type="ECO:0000313" key="3">
    <source>
        <dbReference type="EMBL" id="EPS35956.1"/>
    </source>
</evidence>
<feature type="compositionally biased region" description="Gly residues" evidence="1">
    <location>
        <begin position="313"/>
        <end position="328"/>
    </location>
</feature>
<dbReference type="AlphaFoldDB" id="S8A4B6"/>
<protein>
    <recommendedName>
        <fullName evidence="5">Extracellular membrane protein CFEM domain-containing protein</fullName>
    </recommendedName>
</protein>
<proteinExistence type="predicted"/>